<dbReference type="AlphaFoldDB" id="A0A4R6SEF4"/>
<dbReference type="Gene3D" id="2.40.420.20">
    <property type="match status" value="1"/>
</dbReference>
<dbReference type="OrthoDB" id="3268648at2"/>
<evidence type="ECO:0000313" key="5">
    <source>
        <dbReference type="Proteomes" id="UP000295444"/>
    </source>
</evidence>
<comment type="subcellular location">
    <subcellularLocation>
        <location evidence="1">Cell envelope</location>
    </subcellularLocation>
</comment>
<dbReference type="Gene3D" id="1.10.101.10">
    <property type="entry name" value="PGBD-like superfamily/PGBD"/>
    <property type="match status" value="1"/>
</dbReference>
<proteinExistence type="predicted"/>
<evidence type="ECO:0000256" key="1">
    <source>
        <dbReference type="ARBA" id="ARBA00004196"/>
    </source>
</evidence>
<dbReference type="Proteomes" id="UP000295444">
    <property type="component" value="Unassembled WGS sequence"/>
</dbReference>
<name>A0A4R6SEF4_LABRH</name>
<accession>A0A4R6SEF4</accession>
<evidence type="ECO:0000256" key="2">
    <source>
        <dbReference type="ARBA" id="ARBA00023054"/>
    </source>
</evidence>
<keyword evidence="5" id="KW-1185">Reference proteome</keyword>
<dbReference type="EMBL" id="SNXZ01000003">
    <property type="protein sequence ID" value="TDP97515.1"/>
    <property type="molecule type" value="Genomic_DNA"/>
</dbReference>
<evidence type="ECO:0000259" key="3">
    <source>
        <dbReference type="Pfam" id="PF01471"/>
    </source>
</evidence>
<organism evidence="4 5">
    <name type="scientific">Labedaea rhizosphaerae</name>
    <dbReference type="NCBI Taxonomy" id="598644"/>
    <lineage>
        <taxon>Bacteria</taxon>
        <taxon>Bacillati</taxon>
        <taxon>Actinomycetota</taxon>
        <taxon>Actinomycetes</taxon>
        <taxon>Pseudonocardiales</taxon>
        <taxon>Pseudonocardiaceae</taxon>
        <taxon>Labedaea</taxon>
    </lineage>
</organism>
<dbReference type="PANTHER" id="PTHR32347">
    <property type="entry name" value="EFFLUX SYSTEM COMPONENT YKNX-RELATED"/>
    <property type="match status" value="1"/>
</dbReference>
<reference evidence="4 5" key="1">
    <citation type="submission" date="2019-03" db="EMBL/GenBank/DDBJ databases">
        <title>Genomic Encyclopedia of Type Strains, Phase IV (KMG-IV): sequencing the most valuable type-strain genomes for metagenomic binning, comparative biology and taxonomic classification.</title>
        <authorList>
            <person name="Goeker M."/>
        </authorList>
    </citation>
    <scope>NUCLEOTIDE SEQUENCE [LARGE SCALE GENOMIC DNA]</scope>
    <source>
        <strain evidence="4 5">DSM 45361</strain>
    </source>
</reference>
<dbReference type="InterPro" id="IPR050465">
    <property type="entry name" value="UPF0194_transport"/>
</dbReference>
<dbReference type="PANTHER" id="PTHR32347:SF23">
    <property type="entry name" value="BLL5650 PROTEIN"/>
    <property type="match status" value="1"/>
</dbReference>
<comment type="caution">
    <text evidence="4">The sequence shown here is derived from an EMBL/GenBank/DDBJ whole genome shotgun (WGS) entry which is preliminary data.</text>
</comment>
<dbReference type="Pfam" id="PF01471">
    <property type="entry name" value="PG_binding_1"/>
    <property type="match status" value="1"/>
</dbReference>
<sequence>MTQGPQRVRRRRRVRAASVGVAVLVVVGVGTAVVLARPRPSTATPSAPAPPATAEVTRADLAEQQSADGTLGYGEERDLTSAARGTITWLPASGAVITRGKQVLGVDARPVVLFYGTTPLYRDLAAGMTDGPDVKVVEQNLAALGFDDFGTPDEEFTSNTAAAIEDWQDSLGLDETGKLSRDAVVVQPGAVRVSSVSAELGGQPGAQLMKVTGTQRAVTVDLPLDEQSYAKKGAKVGLEITGGASTTGTVADVGAVTQPENPQDDATVPVTIALHDQKAAGSLDSAPVTVTFTTGHREHVLTVPVGALLALAEGGFAVDVVDGPSRHHLVAVQTGLFAQGLVEVTGDLHEGQKVVTTS</sequence>
<dbReference type="InterPro" id="IPR002477">
    <property type="entry name" value="Peptidoglycan-bd-like"/>
</dbReference>
<dbReference type="RefSeq" id="WP_133850705.1">
    <property type="nucleotide sequence ID" value="NZ_SNXZ01000003.1"/>
</dbReference>
<dbReference type="SUPFAM" id="SSF47090">
    <property type="entry name" value="PGBD-like"/>
    <property type="match status" value="1"/>
</dbReference>
<protein>
    <submittedName>
        <fullName evidence="4">Multidrug efflux pump subunit AcrA (Membrane-fusion protein)</fullName>
    </submittedName>
</protein>
<evidence type="ECO:0000313" key="4">
    <source>
        <dbReference type="EMBL" id="TDP97515.1"/>
    </source>
</evidence>
<dbReference type="InterPro" id="IPR036366">
    <property type="entry name" value="PGBDSf"/>
</dbReference>
<dbReference type="GO" id="GO:0030313">
    <property type="term" value="C:cell envelope"/>
    <property type="evidence" value="ECO:0007669"/>
    <property type="project" value="UniProtKB-SubCell"/>
</dbReference>
<feature type="domain" description="Peptidoglycan binding-like" evidence="3">
    <location>
        <begin position="131"/>
        <end position="181"/>
    </location>
</feature>
<keyword evidence="2" id="KW-0175">Coiled coil</keyword>
<gene>
    <name evidence="4" type="ORF">EV186_103479</name>
</gene>
<dbReference type="InterPro" id="IPR036365">
    <property type="entry name" value="PGBD-like_sf"/>
</dbReference>